<feature type="transmembrane region" description="Helical" evidence="1">
    <location>
        <begin position="710"/>
        <end position="731"/>
    </location>
</feature>
<evidence type="ECO:0000313" key="4">
    <source>
        <dbReference type="Proteomes" id="UP001165065"/>
    </source>
</evidence>
<evidence type="ECO:0000256" key="1">
    <source>
        <dbReference type="SAM" id="Phobius"/>
    </source>
</evidence>
<dbReference type="PANTHER" id="PTHR13018">
    <property type="entry name" value="PROBABLE MEMBRANE PROTEIN DUF221-RELATED"/>
    <property type="match status" value="1"/>
</dbReference>
<keyword evidence="1" id="KW-0472">Membrane</keyword>
<name>A0A9W7GDA4_9STRA</name>
<evidence type="ECO:0000313" key="3">
    <source>
        <dbReference type="EMBL" id="GMI41894.1"/>
    </source>
</evidence>
<organism evidence="3 4">
    <name type="scientific">Triparma columacea</name>
    <dbReference type="NCBI Taxonomy" id="722753"/>
    <lineage>
        <taxon>Eukaryota</taxon>
        <taxon>Sar</taxon>
        <taxon>Stramenopiles</taxon>
        <taxon>Ochrophyta</taxon>
        <taxon>Bolidophyceae</taxon>
        <taxon>Parmales</taxon>
        <taxon>Triparmaceae</taxon>
        <taxon>Triparma</taxon>
    </lineage>
</organism>
<dbReference type="PANTHER" id="PTHR13018:SF135">
    <property type="entry name" value="CSC1_OSCA1-LIKE 7TM REGION DOMAIN-CONTAINING PROTEIN"/>
    <property type="match status" value="1"/>
</dbReference>
<dbReference type="Pfam" id="PF14703">
    <property type="entry name" value="PHM7_cyt"/>
    <property type="match status" value="1"/>
</dbReference>
<accession>A0A9W7GDA4</accession>
<feature type="transmembrane region" description="Helical" evidence="1">
    <location>
        <begin position="473"/>
        <end position="492"/>
    </location>
</feature>
<keyword evidence="1" id="KW-0812">Transmembrane</keyword>
<feature type="domain" description="CSC1/OSCA1-like cytosolic" evidence="2">
    <location>
        <begin position="216"/>
        <end position="398"/>
    </location>
</feature>
<dbReference type="Proteomes" id="UP001165065">
    <property type="component" value="Unassembled WGS sequence"/>
</dbReference>
<dbReference type="AlphaFoldDB" id="A0A9W7GDA4"/>
<feature type="transmembrane region" description="Helical" evidence="1">
    <location>
        <begin position="413"/>
        <end position="432"/>
    </location>
</feature>
<dbReference type="InterPro" id="IPR045122">
    <property type="entry name" value="Csc1-like"/>
</dbReference>
<dbReference type="GO" id="GO:0005227">
    <property type="term" value="F:calcium-activated cation channel activity"/>
    <property type="evidence" value="ECO:0007669"/>
    <property type="project" value="InterPro"/>
</dbReference>
<dbReference type="GO" id="GO:0005886">
    <property type="term" value="C:plasma membrane"/>
    <property type="evidence" value="ECO:0007669"/>
    <property type="project" value="TreeGrafter"/>
</dbReference>
<comment type="caution">
    <text evidence="3">The sequence shown here is derived from an EMBL/GenBank/DDBJ whole genome shotgun (WGS) entry which is preliminary data.</text>
</comment>
<dbReference type="EMBL" id="BRYA01001341">
    <property type="protein sequence ID" value="GMI41894.1"/>
    <property type="molecule type" value="Genomic_DNA"/>
</dbReference>
<reference evidence="4" key="1">
    <citation type="journal article" date="2023" name="Commun. Biol.">
        <title>Genome analysis of Parmales, the sister group of diatoms, reveals the evolutionary specialization of diatoms from phago-mixotrophs to photoautotrophs.</title>
        <authorList>
            <person name="Ban H."/>
            <person name="Sato S."/>
            <person name="Yoshikawa S."/>
            <person name="Yamada K."/>
            <person name="Nakamura Y."/>
            <person name="Ichinomiya M."/>
            <person name="Sato N."/>
            <person name="Blanc-Mathieu R."/>
            <person name="Endo H."/>
            <person name="Kuwata A."/>
            <person name="Ogata H."/>
        </authorList>
    </citation>
    <scope>NUCLEOTIDE SEQUENCE [LARGE SCALE GENOMIC DNA]</scope>
</reference>
<keyword evidence="4" id="KW-1185">Reference proteome</keyword>
<dbReference type="InterPro" id="IPR027815">
    <property type="entry name" value="CSC1/OSCA1-like_cyt"/>
</dbReference>
<gene>
    <name evidence="3" type="ORF">TrCOL_g11972</name>
</gene>
<feature type="transmembrane region" description="Helical" evidence="1">
    <location>
        <begin position="621"/>
        <end position="641"/>
    </location>
</feature>
<keyword evidence="1" id="KW-1133">Transmembrane helix</keyword>
<feature type="transmembrane region" description="Helical" evidence="1">
    <location>
        <begin position="75"/>
        <end position="97"/>
    </location>
</feature>
<dbReference type="OrthoDB" id="197892at2759"/>
<feature type="transmembrane region" description="Helical" evidence="1">
    <location>
        <begin position="571"/>
        <end position="594"/>
    </location>
</feature>
<protein>
    <recommendedName>
        <fullName evidence="2">CSC1/OSCA1-like cytosolic domain-containing protein</fullName>
    </recommendedName>
</protein>
<sequence>MASEEKLTGMPEPDIKKAWEFYEKFTLPRRVLKDPNSTDDYRKLEPGEEAEGSDVYSVWGTPLDEIGDFGLGIYLYFYTLVILVGTMVICICLNIPAMQHYNSNDYPVNGVSNFQLSIGGNAVCDTIIPVCTNLANSCTCTIKEIDTSGTYLAQEESRFYIDGDDCALKTACSMDFKLANWDMAMLLFLIIGLFGLSKVQNKIVEEADEAEQTAQDYSIMVQDPDANATSPDEWQQFFSQFGHVSYVTVAIDNGELIRKLAERRLVSRMIAFETATDEDKASMFDPTENETVFEGLSDFKKKLIGVGLSNDVSNMRKNILKIDDEIRELCKKEYSAQKVFVVFETEASQRACLKEMTIGTIPALMDTAMNIPEAMRFRGTNILSVNEAPEPTDVIWVNLETTIKHQVIELSTTMFVTCFIITILALLIWQISDSSPTIAGFFISACNGGLPAFLKALNETEEHLTQGSRQTSFLLKLVLSRWMTAAIVIWLIRGFENTLKESFMTKAAAVLFADAFTTPILRLMDIGGRLGRHYSAKSAKTQEKMNSFFTNTAWFLAERYTDMTKSLFVGLFYSTLYPGGLVWTTCSFVMCYWIDKYCLFRLWKQPPAIDASLTAASRLQIAVICIFHSIIAGLFFAGYPFDNLGATTTVSTGPTVTTIALDGTTSDTTADLTDASKLLYYPVDMVPPSFLNNLAFADDSPWMSDDQKNAVKLISIINIIIMIIVCVGYFGRTAAFSIYKLFHGEYIAVGDPNPDLFSFVTGIESYIPCYVTDKLPLPLLCCDLTLFDNDHISFTADYSKQDVTKDSIMLEIQKSGVDTSKCFSICKQYKSPELIASENARGK</sequence>
<proteinExistence type="predicted"/>
<feature type="transmembrane region" description="Helical" evidence="1">
    <location>
        <begin position="178"/>
        <end position="196"/>
    </location>
</feature>
<evidence type="ECO:0000259" key="2">
    <source>
        <dbReference type="Pfam" id="PF14703"/>
    </source>
</evidence>